<dbReference type="Proteomes" id="UP001253545">
    <property type="component" value="Unassembled WGS sequence"/>
</dbReference>
<dbReference type="RefSeq" id="WP_311369542.1">
    <property type="nucleotide sequence ID" value="NZ_JAVRHX010000004.1"/>
</dbReference>
<evidence type="ECO:0000313" key="3">
    <source>
        <dbReference type="Proteomes" id="UP001253545"/>
    </source>
</evidence>
<keyword evidence="3" id="KW-1185">Reference proteome</keyword>
<gene>
    <name evidence="2" type="ORF">RM552_14335</name>
</gene>
<organism evidence="2 3">
    <name type="scientific">Glaciecola petra</name>
    <dbReference type="NCBI Taxonomy" id="3075602"/>
    <lineage>
        <taxon>Bacteria</taxon>
        <taxon>Pseudomonadati</taxon>
        <taxon>Pseudomonadota</taxon>
        <taxon>Gammaproteobacteria</taxon>
        <taxon>Alteromonadales</taxon>
        <taxon>Alteromonadaceae</taxon>
        <taxon>Glaciecola</taxon>
    </lineage>
</organism>
<protein>
    <submittedName>
        <fullName evidence="2">Uncharacterized protein</fullName>
    </submittedName>
</protein>
<feature type="signal peptide" evidence="1">
    <location>
        <begin position="1"/>
        <end position="22"/>
    </location>
</feature>
<evidence type="ECO:0000313" key="2">
    <source>
        <dbReference type="EMBL" id="MDT0596029.1"/>
    </source>
</evidence>
<comment type="caution">
    <text evidence="2">The sequence shown here is derived from an EMBL/GenBank/DDBJ whole genome shotgun (WGS) entry which is preliminary data.</text>
</comment>
<accession>A0ABU2ZWS6</accession>
<sequence length="241" mass="27543">MSNLNRTIMLLSSLLLTAQVFATNTSGVHGPVINPEDSSAMYRISVVPAENGEKNALAHRFHYQEAIDESFRWRVVGQIIERNGNTDWDNVRAELLWFFRPATENDNWNSGIRFDIRTRRGNRPEQFAINWTNEWKLSEKWRFRGLIIGAWQFGGTATTGTIAETRASLSYKLDSGSRVSVEMFNSWGKVTDIGSWNEQNHQLGSVMSGKLGKFTYQFGYLAGISNSADDHDFRFWVSKQF</sequence>
<reference evidence="2 3" key="1">
    <citation type="submission" date="2023-09" db="EMBL/GenBank/DDBJ databases">
        <authorList>
            <person name="Rey-Velasco X."/>
        </authorList>
    </citation>
    <scope>NUCLEOTIDE SEQUENCE [LARGE SCALE GENOMIC DNA]</scope>
    <source>
        <strain evidence="2 3">P117</strain>
    </source>
</reference>
<name>A0ABU2ZWS6_9ALTE</name>
<feature type="chain" id="PRO_5045567535" evidence="1">
    <location>
        <begin position="23"/>
        <end position="241"/>
    </location>
</feature>
<dbReference type="EMBL" id="JAVRHX010000004">
    <property type="protein sequence ID" value="MDT0596029.1"/>
    <property type="molecule type" value="Genomic_DNA"/>
</dbReference>
<keyword evidence="1" id="KW-0732">Signal</keyword>
<evidence type="ECO:0000256" key="1">
    <source>
        <dbReference type="SAM" id="SignalP"/>
    </source>
</evidence>
<proteinExistence type="predicted"/>